<comment type="subunit">
    <text evidence="5">Monomer.</text>
</comment>
<keyword evidence="10 15" id="KW-0378">Hydrolase</keyword>
<comment type="catalytic activity">
    <reaction evidence="1">
        <text>a beta-lactam + H2O = a substituted beta-amino acid</text>
        <dbReference type="Rhea" id="RHEA:20401"/>
        <dbReference type="ChEBI" id="CHEBI:15377"/>
        <dbReference type="ChEBI" id="CHEBI:35627"/>
        <dbReference type="ChEBI" id="CHEBI:140347"/>
        <dbReference type="EC" id="3.5.2.6"/>
    </reaction>
</comment>
<accession>A0A0U3HWY3</accession>
<evidence type="ECO:0000256" key="13">
    <source>
        <dbReference type="SAM" id="SignalP"/>
    </source>
</evidence>
<dbReference type="Gene3D" id="3.60.15.10">
    <property type="entry name" value="Ribonuclease Z/Hydroxyacylglutathione hydrolase-like"/>
    <property type="match status" value="2"/>
</dbReference>
<comment type="similarity">
    <text evidence="4">Belongs to the metallo-beta-lactamase superfamily. Class-B beta-lactamase family.</text>
</comment>
<evidence type="ECO:0000256" key="7">
    <source>
        <dbReference type="ARBA" id="ARBA00022723"/>
    </source>
</evidence>
<dbReference type="GO" id="GO:0046677">
    <property type="term" value="P:response to antibiotic"/>
    <property type="evidence" value="ECO:0007669"/>
    <property type="project" value="UniProtKB-KW"/>
</dbReference>
<keyword evidence="9" id="KW-0574">Periplasm</keyword>
<dbReference type="InterPro" id="IPR050855">
    <property type="entry name" value="NDM-1-like"/>
</dbReference>
<dbReference type="PANTHER" id="PTHR42951">
    <property type="entry name" value="METALLO-BETA-LACTAMASE DOMAIN-CONTAINING"/>
    <property type="match status" value="1"/>
</dbReference>
<dbReference type="InterPro" id="IPR001018">
    <property type="entry name" value="Beta-lactamase_class-B_CS"/>
</dbReference>
<evidence type="ECO:0000256" key="10">
    <source>
        <dbReference type="ARBA" id="ARBA00022801"/>
    </source>
</evidence>
<dbReference type="PROSITE" id="PS00743">
    <property type="entry name" value="BETA_LACTAMASE_B_1"/>
    <property type="match status" value="1"/>
</dbReference>
<dbReference type="EC" id="3.5.2.6" evidence="6"/>
<reference evidence="15 16" key="1">
    <citation type="submission" date="2015-12" db="EMBL/GenBank/DDBJ databases">
        <title>Complete genome sequence of Pseudoalteromonas rubra SCSIO 6842, harboring a conjugative plasmid.</title>
        <authorList>
            <person name="Li B."/>
            <person name="Wang X."/>
        </authorList>
    </citation>
    <scope>NUCLEOTIDE SEQUENCE [LARGE SCALE GENOMIC DNA]</scope>
    <source>
        <strain evidence="15 16">SCSIO 6842</strain>
    </source>
</reference>
<evidence type="ECO:0000313" key="16">
    <source>
        <dbReference type="Proteomes" id="UP000069015"/>
    </source>
</evidence>
<dbReference type="GO" id="GO:0008800">
    <property type="term" value="F:beta-lactamase activity"/>
    <property type="evidence" value="ECO:0007669"/>
    <property type="project" value="UniProtKB-EC"/>
</dbReference>
<sequence length="264" mass="29228">MNLLKALWLFVLSLTSAAALSANIQVQAVSQHLHILSGKDYGTNIGLVETPNGLVLIDPMPGKAHLAELEKVIKEIHHKPITHILNTHAHDDHSGGNAFFTSQGVQLVVGESSIQGISHRVVKSHTTTDNIYYHKPSNTIFVGDVFDTSWHPTFYAGGVAGFNNAIDTVLRMGDEQSLVVPGHGAAKDKASLRKFRKNTLEWVDTIRLLSIQGLSVEQIMTNKKVIDLVERFNLSGKSPFLPQKAYQRFIERTIQVIEREHDSV</sequence>
<feature type="chain" id="PRO_5006839627" description="beta-lactamase" evidence="13">
    <location>
        <begin position="22"/>
        <end position="264"/>
    </location>
</feature>
<evidence type="ECO:0000256" key="8">
    <source>
        <dbReference type="ARBA" id="ARBA00022729"/>
    </source>
</evidence>
<keyword evidence="7" id="KW-0479">Metal-binding</keyword>
<dbReference type="EMBL" id="CP013611">
    <property type="protein sequence ID" value="ALU42150.1"/>
    <property type="molecule type" value="Genomic_DNA"/>
</dbReference>
<evidence type="ECO:0000256" key="4">
    <source>
        <dbReference type="ARBA" id="ARBA00005250"/>
    </source>
</evidence>
<comment type="cofactor">
    <cofactor evidence="2">
        <name>Zn(2+)</name>
        <dbReference type="ChEBI" id="CHEBI:29105"/>
    </cofactor>
</comment>
<dbReference type="KEGG" id="prr:AT705_03880"/>
<gene>
    <name evidence="15" type="ORF">AT705_03880</name>
</gene>
<dbReference type="GO" id="GO:0008270">
    <property type="term" value="F:zinc ion binding"/>
    <property type="evidence" value="ECO:0007669"/>
    <property type="project" value="InterPro"/>
</dbReference>
<feature type="domain" description="Metallo-beta-lactamase" evidence="14">
    <location>
        <begin position="42"/>
        <end position="183"/>
    </location>
</feature>
<organism evidence="15 16">
    <name type="scientific">Pseudoalteromonas rubra</name>
    <dbReference type="NCBI Taxonomy" id="43658"/>
    <lineage>
        <taxon>Bacteria</taxon>
        <taxon>Pseudomonadati</taxon>
        <taxon>Pseudomonadota</taxon>
        <taxon>Gammaproteobacteria</taxon>
        <taxon>Alteromonadales</taxon>
        <taxon>Pseudoalteromonadaceae</taxon>
        <taxon>Pseudoalteromonas</taxon>
    </lineage>
</organism>
<name>A0A0U3HWY3_9GAMM</name>
<dbReference type="SUPFAM" id="SSF56281">
    <property type="entry name" value="Metallo-hydrolase/oxidoreductase"/>
    <property type="match status" value="1"/>
</dbReference>
<evidence type="ECO:0000259" key="14">
    <source>
        <dbReference type="SMART" id="SM00849"/>
    </source>
</evidence>
<evidence type="ECO:0000256" key="6">
    <source>
        <dbReference type="ARBA" id="ARBA00012865"/>
    </source>
</evidence>
<dbReference type="AlphaFoldDB" id="A0A0U3HWY3"/>
<feature type="signal peptide" evidence="13">
    <location>
        <begin position="1"/>
        <end position="21"/>
    </location>
</feature>
<dbReference type="InterPro" id="IPR001279">
    <property type="entry name" value="Metallo-B-lactamas"/>
</dbReference>
<dbReference type="Proteomes" id="UP000069015">
    <property type="component" value="Chromosome 1"/>
</dbReference>
<evidence type="ECO:0000256" key="12">
    <source>
        <dbReference type="ARBA" id="ARBA00023251"/>
    </source>
</evidence>
<dbReference type="RefSeq" id="WP_058795573.1">
    <property type="nucleotide sequence ID" value="NZ_CP013611.1"/>
</dbReference>
<dbReference type="InterPro" id="IPR036866">
    <property type="entry name" value="RibonucZ/Hydroxyglut_hydro"/>
</dbReference>
<evidence type="ECO:0000256" key="5">
    <source>
        <dbReference type="ARBA" id="ARBA00011245"/>
    </source>
</evidence>
<evidence type="ECO:0000256" key="9">
    <source>
        <dbReference type="ARBA" id="ARBA00022764"/>
    </source>
</evidence>
<evidence type="ECO:0000256" key="2">
    <source>
        <dbReference type="ARBA" id="ARBA00001947"/>
    </source>
</evidence>
<evidence type="ECO:0000256" key="1">
    <source>
        <dbReference type="ARBA" id="ARBA00001526"/>
    </source>
</evidence>
<keyword evidence="11" id="KW-0862">Zinc</keyword>
<evidence type="ECO:0000313" key="15">
    <source>
        <dbReference type="EMBL" id="ALU42150.1"/>
    </source>
</evidence>
<dbReference type="PANTHER" id="PTHR42951:SF4">
    <property type="entry name" value="ACYL-COENZYME A THIOESTERASE MBLAC2"/>
    <property type="match status" value="1"/>
</dbReference>
<comment type="subcellular location">
    <subcellularLocation>
        <location evidence="3">Periplasm</location>
    </subcellularLocation>
</comment>
<keyword evidence="12" id="KW-0046">Antibiotic resistance</keyword>
<dbReference type="Pfam" id="PF00753">
    <property type="entry name" value="Lactamase_B"/>
    <property type="match status" value="1"/>
</dbReference>
<evidence type="ECO:0000256" key="3">
    <source>
        <dbReference type="ARBA" id="ARBA00004418"/>
    </source>
</evidence>
<evidence type="ECO:0000256" key="11">
    <source>
        <dbReference type="ARBA" id="ARBA00022833"/>
    </source>
</evidence>
<dbReference type="GO" id="GO:0017001">
    <property type="term" value="P:antibiotic catabolic process"/>
    <property type="evidence" value="ECO:0007669"/>
    <property type="project" value="InterPro"/>
</dbReference>
<dbReference type="GO" id="GO:0042597">
    <property type="term" value="C:periplasmic space"/>
    <property type="evidence" value="ECO:0007669"/>
    <property type="project" value="UniProtKB-SubCell"/>
</dbReference>
<proteinExistence type="inferred from homology"/>
<protein>
    <recommendedName>
        <fullName evidence="6">beta-lactamase</fullName>
        <ecNumber evidence="6">3.5.2.6</ecNumber>
    </recommendedName>
</protein>
<dbReference type="SMART" id="SM00849">
    <property type="entry name" value="Lactamase_B"/>
    <property type="match status" value="1"/>
</dbReference>
<keyword evidence="8 13" id="KW-0732">Signal</keyword>